<dbReference type="AlphaFoldDB" id="A0A918R260"/>
<evidence type="ECO:0000256" key="4">
    <source>
        <dbReference type="SAM" id="MobiDB-lite"/>
    </source>
</evidence>
<dbReference type="PANTHER" id="PTHR43004:SF19">
    <property type="entry name" value="BINDING MONOOXYGENASE, PUTATIVE (JCVI)-RELATED"/>
    <property type="match status" value="1"/>
</dbReference>
<evidence type="ECO:0000313" key="6">
    <source>
        <dbReference type="EMBL" id="GGZ81708.1"/>
    </source>
</evidence>
<dbReference type="InterPro" id="IPR050641">
    <property type="entry name" value="RIFMO-like"/>
</dbReference>
<dbReference type="Gene3D" id="3.50.50.60">
    <property type="entry name" value="FAD/NAD(P)-binding domain"/>
    <property type="match status" value="1"/>
</dbReference>
<feature type="compositionally biased region" description="Low complexity" evidence="4">
    <location>
        <begin position="476"/>
        <end position="503"/>
    </location>
</feature>
<reference evidence="6" key="2">
    <citation type="submission" date="2020-09" db="EMBL/GenBank/DDBJ databases">
        <authorList>
            <person name="Sun Q."/>
            <person name="Ohkuma M."/>
        </authorList>
    </citation>
    <scope>NUCLEOTIDE SEQUENCE</scope>
    <source>
        <strain evidence="6">JCM 5016</strain>
    </source>
</reference>
<dbReference type="GO" id="GO:0071949">
    <property type="term" value="F:FAD binding"/>
    <property type="evidence" value="ECO:0007669"/>
    <property type="project" value="InterPro"/>
</dbReference>
<comment type="cofactor">
    <cofactor evidence="1">
        <name>FAD</name>
        <dbReference type="ChEBI" id="CHEBI:57692"/>
    </cofactor>
</comment>
<organism evidence="6 7">
    <name type="scientific">Streptomyces echinoruber</name>
    <dbReference type="NCBI Taxonomy" id="68898"/>
    <lineage>
        <taxon>Bacteria</taxon>
        <taxon>Bacillati</taxon>
        <taxon>Actinomycetota</taxon>
        <taxon>Actinomycetes</taxon>
        <taxon>Kitasatosporales</taxon>
        <taxon>Streptomycetaceae</taxon>
        <taxon>Streptomyces</taxon>
    </lineage>
</organism>
<dbReference type="EMBL" id="BMWH01000005">
    <property type="protein sequence ID" value="GGZ81708.1"/>
    <property type="molecule type" value="Genomic_DNA"/>
</dbReference>
<comment type="caution">
    <text evidence="6">The sequence shown here is derived from an EMBL/GenBank/DDBJ whole genome shotgun (WGS) entry which is preliminary data.</text>
</comment>
<evidence type="ECO:0000313" key="7">
    <source>
        <dbReference type="Proteomes" id="UP000623010"/>
    </source>
</evidence>
<evidence type="ECO:0000256" key="1">
    <source>
        <dbReference type="ARBA" id="ARBA00001974"/>
    </source>
</evidence>
<sequence length="598" mass="63301">MREPVEVLVVGAGPVGLTAAYELTRRGVRVRLVDAAAGPAVTSRAIATHPRTLETYDQIGLLDAVLARARRITAFTLFQNGRRLARLDADYGASPTRFPFTVTIEQVATEEVLRDALAALGVHVEWGVRLENFGQDREGVTALLRAADGGTEAVRVPWLVGTDGGHSTVRKVLGLPLVGESNETWLLADAVVDTQLPPNSIYLIRVDGGTLMMAPMPGRRRWRMLDTVDVRYGGDDAAVAERFSRKLTAGLGHEVRVDTPRWVSVFTAQQRMVPEMRVGRVFVAGDAAHVHSPASGQGMNTGIQEAYNLAWKLALVVRGHAREELLDTYAAERVPIGRTLLSSTKRATQLVALKNALASVALPVVFTAARLLPPLRRKMQRTALGRVSGLDIRYADSPLTSARHAPGPGPRPGERIGQVLPERAASAGWTALADELRDPRWTLLSFGDGPAVRQAADRYRQWLSVRTVTATASVTPTAATASVTPTTATAPAAPTASAASTAPDGPSTPVPLTGPGQVPHGTPVPLADPGQVLRADLGAAPGAWLLIRPDGYLAARGTSPADPAALAALARARGAEPAPLVPATHTTTAAHTAAQEEL</sequence>
<dbReference type="PRINTS" id="PR00420">
    <property type="entry name" value="RNGMNOXGNASE"/>
</dbReference>
<dbReference type="Gene3D" id="3.40.30.120">
    <property type="match status" value="1"/>
</dbReference>
<keyword evidence="3" id="KW-0274">FAD</keyword>
<evidence type="ECO:0000256" key="2">
    <source>
        <dbReference type="ARBA" id="ARBA00022630"/>
    </source>
</evidence>
<dbReference type="InterPro" id="IPR036188">
    <property type="entry name" value="FAD/NAD-bd_sf"/>
</dbReference>
<evidence type="ECO:0000259" key="5">
    <source>
        <dbReference type="Pfam" id="PF01494"/>
    </source>
</evidence>
<dbReference type="Gene3D" id="3.30.70.2450">
    <property type="match status" value="1"/>
</dbReference>
<proteinExistence type="predicted"/>
<protein>
    <recommendedName>
        <fullName evidence="5">FAD-binding domain-containing protein</fullName>
    </recommendedName>
</protein>
<accession>A0A918R260</accession>
<keyword evidence="7" id="KW-1185">Reference proteome</keyword>
<dbReference type="GO" id="GO:0016709">
    <property type="term" value="F:oxidoreductase activity, acting on paired donors, with incorporation or reduction of molecular oxygen, NAD(P)H as one donor, and incorporation of one atom of oxygen"/>
    <property type="evidence" value="ECO:0007669"/>
    <property type="project" value="UniProtKB-ARBA"/>
</dbReference>
<dbReference type="PANTHER" id="PTHR43004">
    <property type="entry name" value="TRK SYSTEM POTASSIUM UPTAKE PROTEIN"/>
    <property type="match status" value="1"/>
</dbReference>
<name>A0A918R260_9ACTN</name>
<keyword evidence="2" id="KW-0285">Flavoprotein</keyword>
<dbReference type="RefSeq" id="WP_190056942.1">
    <property type="nucleotide sequence ID" value="NZ_BMWH01000005.1"/>
</dbReference>
<gene>
    <name evidence="6" type="ORF">GCM10010389_19390</name>
</gene>
<dbReference type="InterPro" id="IPR002938">
    <property type="entry name" value="FAD-bd"/>
</dbReference>
<dbReference type="Pfam" id="PF01494">
    <property type="entry name" value="FAD_binding_3"/>
    <property type="match status" value="1"/>
</dbReference>
<reference evidence="6" key="1">
    <citation type="journal article" date="2014" name="Int. J. Syst. Evol. Microbiol.">
        <title>Complete genome sequence of Corynebacterium casei LMG S-19264T (=DSM 44701T), isolated from a smear-ripened cheese.</title>
        <authorList>
            <consortium name="US DOE Joint Genome Institute (JGI-PGF)"/>
            <person name="Walter F."/>
            <person name="Albersmeier A."/>
            <person name="Kalinowski J."/>
            <person name="Ruckert C."/>
        </authorList>
    </citation>
    <scope>NUCLEOTIDE SEQUENCE</scope>
    <source>
        <strain evidence="6">JCM 5016</strain>
    </source>
</reference>
<evidence type="ECO:0000256" key="3">
    <source>
        <dbReference type="ARBA" id="ARBA00022827"/>
    </source>
</evidence>
<feature type="region of interest" description="Disordered" evidence="4">
    <location>
        <begin position="476"/>
        <end position="529"/>
    </location>
</feature>
<feature type="domain" description="FAD-binding" evidence="5">
    <location>
        <begin position="5"/>
        <end position="341"/>
    </location>
</feature>
<dbReference type="SUPFAM" id="SSF51905">
    <property type="entry name" value="FAD/NAD(P)-binding domain"/>
    <property type="match status" value="1"/>
</dbReference>
<dbReference type="Proteomes" id="UP000623010">
    <property type="component" value="Unassembled WGS sequence"/>
</dbReference>